<dbReference type="InterPro" id="IPR019787">
    <property type="entry name" value="Znf_PHD-finger"/>
</dbReference>
<evidence type="ECO:0000256" key="3">
    <source>
        <dbReference type="ARBA" id="ARBA00021616"/>
    </source>
</evidence>
<protein>
    <recommendedName>
        <fullName evidence="3">Transcription factor BYE1</fullName>
    </recommendedName>
</protein>
<feature type="region of interest" description="Disordered" evidence="8">
    <location>
        <begin position="708"/>
        <end position="752"/>
    </location>
</feature>
<evidence type="ECO:0000313" key="11">
    <source>
        <dbReference type="EMBL" id="KAF2149356.1"/>
    </source>
</evidence>
<feature type="region of interest" description="Disordered" evidence="8">
    <location>
        <begin position="1"/>
        <end position="59"/>
    </location>
</feature>
<feature type="compositionally biased region" description="Basic and acidic residues" evidence="8">
    <location>
        <begin position="377"/>
        <end position="391"/>
    </location>
</feature>
<feature type="region of interest" description="Disordered" evidence="8">
    <location>
        <begin position="131"/>
        <end position="251"/>
    </location>
</feature>
<evidence type="ECO:0000256" key="7">
    <source>
        <dbReference type="PROSITE-ProRule" id="PRU00146"/>
    </source>
</evidence>
<feature type="compositionally biased region" description="Basic residues" evidence="8">
    <location>
        <begin position="134"/>
        <end position="151"/>
    </location>
</feature>
<name>A0A9P4ITF5_9PEZI</name>
<organism evidence="11 12">
    <name type="scientific">Myriangium duriaei CBS 260.36</name>
    <dbReference type="NCBI Taxonomy" id="1168546"/>
    <lineage>
        <taxon>Eukaryota</taxon>
        <taxon>Fungi</taxon>
        <taxon>Dikarya</taxon>
        <taxon>Ascomycota</taxon>
        <taxon>Pezizomycotina</taxon>
        <taxon>Dothideomycetes</taxon>
        <taxon>Dothideomycetidae</taxon>
        <taxon>Myriangiales</taxon>
        <taxon>Myriangiaceae</taxon>
        <taxon>Myriangium</taxon>
    </lineage>
</organism>
<evidence type="ECO:0000313" key="12">
    <source>
        <dbReference type="Proteomes" id="UP000799439"/>
    </source>
</evidence>
<keyword evidence="12" id="KW-1185">Reference proteome</keyword>
<feature type="region of interest" description="Disordered" evidence="8">
    <location>
        <begin position="374"/>
        <end position="516"/>
    </location>
</feature>
<dbReference type="GO" id="GO:0001139">
    <property type="term" value="F:RNA polymerase II complex recruiting activity"/>
    <property type="evidence" value="ECO:0007669"/>
    <property type="project" value="TreeGrafter"/>
</dbReference>
<dbReference type="InterPro" id="IPR012921">
    <property type="entry name" value="SPOC_C"/>
</dbReference>
<reference evidence="11" key="1">
    <citation type="journal article" date="2020" name="Stud. Mycol.">
        <title>101 Dothideomycetes genomes: a test case for predicting lifestyles and emergence of pathogens.</title>
        <authorList>
            <person name="Haridas S."/>
            <person name="Albert R."/>
            <person name="Binder M."/>
            <person name="Bloem J."/>
            <person name="Labutti K."/>
            <person name="Salamov A."/>
            <person name="Andreopoulos B."/>
            <person name="Baker S."/>
            <person name="Barry K."/>
            <person name="Bills G."/>
            <person name="Bluhm B."/>
            <person name="Cannon C."/>
            <person name="Castanera R."/>
            <person name="Culley D."/>
            <person name="Daum C."/>
            <person name="Ezra D."/>
            <person name="Gonzalez J."/>
            <person name="Henrissat B."/>
            <person name="Kuo A."/>
            <person name="Liang C."/>
            <person name="Lipzen A."/>
            <person name="Lutzoni F."/>
            <person name="Magnuson J."/>
            <person name="Mondo S."/>
            <person name="Nolan M."/>
            <person name="Ohm R."/>
            <person name="Pangilinan J."/>
            <person name="Park H.-J."/>
            <person name="Ramirez L."/>
            <person name="Alfaro M."/>
            <person name="Sun H."/>
            <person name="Tritt A."/>
            <person name="Yoshinaga Y."/>
            <person name="Zwiers L.-H."/>
            <person name="Turgeon B."/>
            <person name="Goodwin S."/>
            <person name="Spatafora J."/>
            <person name="Crous P."/>
            <person name="Grigoriev I."/>
        </authorList>
    </citation>
    <scope>NUCLEOTIDE SEQUENCE</scope>
    <source>
        <strain evidence="11">CBS 260.36</strain>
    </source>
</reference>
<dbReference type="GO" id="GO:0031440">
    <property type="term" value="P:regulation of mRNA 3'-end processing"/>
    <property type="evidence" value="ECO:0007669"/>
    <property type="project" value="TreeGrafter"/>
</dbReference>
<dbReference type="GO" id="GO:0005634">
    <property type="term" value="C:nucleus"/>
    <property type="evidence" value="ECO:0007669"/>
    <property type="project" value="TreeGrafter"/>
</dbReference>
<dbReference type="InterPro" id="IPR055499">
    <property type="entry name" value="DUF7071"/>
</dbReference>
<dbReference type="InterPro" id="IPR001965">
    <property type="entry name" value="Znf_PHD"/>
</dbReference>
<dbReference type="Gene3D" id="3.30.40.10">
    <property type="entry name" value="Zinc/RING finger domain, C3HC4 (zinc finger)"/>
    <property type="match status" value="1"/>
</dbReference>
<dbReference type="PROSITE" id="PS50016">
    <property type="entry name" value="ZF_PHD_2"/>
    <property type="match status" value="1"/>
</dbReference>
<keyword evidence="4" id="KW-0479">Metal-binding</keyword>
<dbReference type="PANTHER" id="PTHR11477">
    <property type="entry name" value="TRANSCRIPTION FACTOR S-II ZINC FINGER DOMAIN-CONTAINING PROTEIN"/>
    <property type="match status" value="1"/>
</dbReference>
<evidence type="ECO:0000256" key="6">
    <source>
        <dbReference type="ARBA" id="ARBA00022833"/>
    </source>
</evidence>
<keyword evidence="5 7" id="KW-0863">Zinc-finger</keyword>
<feature type="compositionally biased region" description="Acidic residues" evidence="8">
    <location>
        <begin position="48"/>
        <end position="57"/>
    </location>
</feature>
<evidence type="ECO:0000256" key="4">
    <source>
        <dbReference type="ARBA" id="ARBA00022723"/>
    </source>
</evidence>
<dbReference type="GO" id="GO:0006368">
    <property type="term" value="P:transcription elongation by RNA polymerase II"/>
    <property type="evidence" value="ECO:0007669"/>
    <property type="project" value="TreeGrafter"/>
</dbReference>
<dbReference type="Pfam" id="PF00628">
    <property type="entry name" value="PHD"/>
    <property type="match status" value="1"/>
</dbReference>
<feature type="domain" description="TFIIS central" evidence="10">
    <location>
        <begin position="270"/>
        <end position="401"/>
    </location>
</feature>
<dbReference type="Gene3D" id="1.10.472.30">
    <property type="entry name" value="Transcription elongation factor S-II, central domain"/>
    <property type="match status" value="1"/>
</dbReference>
<dbReference type="SMART" id="SM00249">
    <property type="entry name" value="PHD"/>
    <property type="match status" value="1"/>
</dbReference>
<dbReference type="PROSITE" id="PS51321">
    <property type="entry name" value="TFIIS_CENTRAL"/>
    <property type="match status" value="1"/>
</dbReference>
<proteinExistence type="inferred from homology"/>
<dbReference type="SUPFAM" id="SSF57903">
    <property type="entry name" value="FYVE/PHD zinc finger"/>
    <property type="match status" value="1"/>
</dbReference>
<gene>
    <name evidence="11" type="ORF">K461DRAFT_45160</name>
</gene>
<evidence type="ECO:0000256" key="8">
    <source>
        <dbReference type="SAM" id="MobiDB-lite"/>
    </source>
</evidence>
<dbReference type="InterPro" id="IPR019786">
    <property type="entry name" value="Zinc_finger_PHD-type_CS"/>
</dbReference>
<feature type="compositionally biased region" description="Polar residues" evidence="8">
    <location>
        <begin position="444"/>
        <end position="460"/>
    </location>
</feature>
<dbReference type="SMART" id="SM00510">
    <property type="entry name" value="TFS2M"/>
    <property type="match status" value="1"/>
</dbReference>
<feature type="compositionally biased region" description="Low complexity" evidence="8">
    <location>
        <begin position="168"/>
        <end position="199"/>
    </location>
</feature>
<dbReference type="Pfam" id="PF07500">
    <property type="entry name" value="TFIIS_M"/>
    <property type="match status" value="1"/>
</dbReference>
<dbReference type="Pfam" id="PF07744">
    <property type="entry name" value="SPOC"/>
    <property type="match status" value="1"/>
</dbReference>
<evidence type="ECO:0000259" key="9">
    <source>
        <dbReference type="PROSITE" id="PS50016"/>
    </source>
</evidence>
<dbReference type="EMBL" id="ML996091">
    <property type="protein sequence ID" value="KAF2149356.1"/>
    <property type="molecule type" value="Genomic_DNA"/>
</dbReference>
<dbReference type="GO" id="GO:0000977">
    <property type="term" value="F:RNA polymerase II transcription regulatory region sequence-specific DNA binding"/>
    <property type="evidence" value="ECO:0007669"/>
    <property type="project" value="TreeGrafter"/>
</dbReference>
<evidence type="ECO:0000256" key="2">
    <source>
        <dbReference type="ARBA" id="ARBA00011050"/>
    </source>
</evidence>
<dbReference type="AlphaFoldDB" id="A0A9P4ITF5"/>
<comment type="function">
    <text evidence="1">Negative regulator of transcription elongation.</text>
</comment>
<feature type="compositionally biased region" description="Polar residues" evidence="8">
    <location>
        <begin position="220"/>
        <end position="230"/>
    </location>
</feature>
<dbReference type="InterPro" id="IPR013083">
    <property type="entry name" value="Znf_RING/FYVE/PHD"/>
</dbReference>
<dbReference type="PANTHER" id="PTHR11477:SF11">
    <property type="entry name" value="TRANSCRIPTION FACTOR BYE1"/>
    <property type="match status" value="1"/>
</dbReference>
<dbReference type="OrthoDB" id="79252at2759"/>
<comment type="similarity">
    <text evidence="2">Belongs to the BYE1 family.</text>
</comment>
<evidence type="ECO:0000259" key="10">
    <source>
        <dbReference type="PROSITE" id="PS51321"/>
    </source>
</evidence>
<sequence length="816" mass="88923">MADEPRRSGRATKGQNKTLDEPAEATPKQKKTAAKAKTTKKATPVEPEPQEEEEEAEETIRCVCGDNTDDEGGRKFICCDACEVWQHNVCMGISLDDNEQPEHYFCEQCRPEEHKELLDAMTRGEPIWEERQKAVKAAKKKGGKRGRKPTKSSRASEVKAEAPKSEASEPPAVPSAEPEPADPTELAAAPAAVPSAVEVMQPPVAPEAGVKRKFEEEEPQTTTESANGTKQEPIKPSARPEKKRKSSAKEALAANDVENAVVDISRLPKERMNPAVALATVFKSEIESKSKAGTYRIPDGETADSLSKNIASLIEYELYQQHPPAQGQKVSTNYGTQFRAILSNIKKNPALCDRLLNKTLTAASIAGMSTQDMASEELQREREKMKEEADKQAIINQEDEKPRVRRTHKGDEIVEDAASGNIDSVFTSKPVRRRESEVEGDGTGSPTTATNDIKSPTIPNDHSRPSPADIRRRSSSNFDITNVWAKTAASPTTEQPSKPFPPPNGHAAQPPVQNKATGDADIDRLLADDDDTYSPADVKSSDSEVVFRGSLAQSGVASLTISARFVAGNDFSRFMPWSSFLPSQFEIEGRLERSKADDYLCGLQWSKRSDVTVLALSPYDNRDAFDTIFTYFHSRGRYAVGSKKYGCSELVKDLYISPVEKGGAAPPHIDLLDYCSLTFPAPERLLLATFVVNKPASWDGPDIPIPLSTGGRQSLAGPAGSPVNPQFSPAPHHGFTPEHPLPPNPYGAAPPQQELRFSPTAAGILGPYVECPVAKQILAATEGKVEDFEAGNMRSVFDRSVESRSDMSVFGQMLSN</sequence>
<feature type="compositionally biased region" description="Basic residues" evidence="8">
    <location>
        <begin position="28"/>
        <end position="40"/>
    </location>
</feature>
<dbReference type="Proteomes" id="UP000799439">
    <property type="component" value="Unassembled WGS sequence"/>
</dbReference>
<keyword evidence="6" id="KW-0862">Zinc</keyword>
<dbReference type="GO" id="GO:0031564">
    <property type="term" value="P:transcription antitermination"/>
    <property type="evidence" value="ECO:0007669"/>
    <property type="project" value="TreeGrafter"/>
</dbReference>
<dbReference type="CDD" id="cd15550">
    <property type="entry name" value="PHD_MLL5"/>
    <property type="match status" value="1"/>
</dbReference>
<dbReference type="GO" id="GO:0006362">
    <property type="term" value="P:transcription elongation by RNA polymerase I"/>
    <property type="evidence" value="ECO:0007669"/>
    <property type="project" value="TreeGrafter"/>
</dbReference>
<dbReference type="Pfam" id="PF23257">
    <property type="entry name" value="DUF7071"/>
    <property type="match status" value="1"/>
</dbReference>
<dbReference type="GO" id="GO:0008270">
    <property type="term" value="F:zinc ion binding"/>
    <property type="evidence" value="ECO:0007669"/>
    <property type="project" value="UniProtKB-KW"/>
</dbReference>
<dbReference type="CDD" id="cd21538">
    <property type="entry name" value="SPOC_TFIIS"/>
    <property type="match status" value="1"/>
</dbReference>
<dbReference type="InterPro" id="IPR011011">
    <property type="entry name" value="Znf_FYVE_PHD"/>
</dbReference>
<dbReference type="InterPro" id="IPR036575">
    <property type="entry name" value="TFIIS_cen_dom_sf"/>
</dbReference>
<feature type="domain" description="PHD-type" evidence="9">
    <location>
        <begin position="59"/>
        <end position="112"/>
    </location>
</feature>
<evidence type="ECO:0000256" key="1">
    <source>
        <dbReference type="ARBA" id="ARBA00002311"/>
    </source>
</evidence>
<feature type="compositionally biased region" description="Basic and acidic residues" evidence="8">
    <location>
        <begin position="461"/>
        <end position="472"/>
    </location>
</feature>
<accession>A0A9P4ITF5</accession>
<dbReference type="SUPFAM" id="SSF46942">
    <property type="entry name" value="Elongation factor TFIIS domain 2"/>
    <property type="match status" value="1"/>
</dbReference>
<dbReference type="PROSITE" id="PS01359">
    <property type="entry name" value="ZF_PHD_1"/>
    <property type="match status" value="1"/>
</dbReference>
<feature type="compositionally biased region" description="Basic and acidic residues" evidence="8">
    <location>
        <begin position="154"/>
        <end position="167"/>
    </location>
</feature>
<evidence type="ECO:0000256" key="5">
    <source>
        <dbReference type="ARBA" id="ARBA00022771"/>
    </source>
</evidence>
<comment type="caution">
    <text evidence="11">The sequence shown here is derived from an EMBL/GenBank/DDBJ whole genome shotgun (WGS) entry which is preliminary data.</text>
</comment>
<dbReference type="InterPro" id="IPR003618">
    <property type="entry name" value="TFIIS_cen_dom"/>
</dbReference>